<sequence>MLSSRYYSASRLGTDSKPRTAIVVDEDDELYSGFNEVAPALDTRNLRDDHAFQETLRTAGIGKKAPSRMGTGMFRLGTVGGRAVSSRGGAGARPVTAVRAAGYTRAARDTPTKDDKKDESIEEKVKQMEARIMTLVEESCMLSARPDPDDDTAVKRDYDLGQALAKAQEASALERQLIRMQEHANLGDSHNLDLTFAVLCNLAGQYALNEMYTEALNTYQLLTRNKLFPHANRLKVNMGNIYFKMGEHPKALKLYRMALDQTPTAEKDLRMKVMHNIGLLLVRMGKFRDAVTNFQHIMHEQGDFQTGLHLVLCSVALSDPEGGKAAFHAMLDVEPPTCHQDIPIDDENDAYECVLRDVIRGDRLSRWCRRAAADAERCLALAAAALVRPASRDDDTGGMSWCVEALRGYSGGGAGARLELGGALAALRAARAHSPAVATGMKTLQRLKAVARAHPNDRVLKAEANADAAFVAYALGNWSEARQLSGLASRDDPYGCAARVTGALAAAAEECSPPAWHHAAQQLAAATHLDPADLVAMHDLALALEKSGSEGSLEAAEARWARVRGSRGAGATLRALSAAGLARAARARGPDPAAADHWYSMIGTWDVGVTCALAQLHSEMGDMQTAKHHYQDVEAVWPCEISALEWLASESPPDIAIQYYRKAARLQPGNVTTTISPRWGLLMGGCLRASGRYQEALVLYKKMNARFPDNVQCLKLIVKLCGDQGLSETSAWNKELQRAQARVKQQERVAVTSAGSGSSGASQSPIDQIRDGNTLTPARATRPRVIEPINIAGTSRGSSAAQAPPPTASGARHSSGGRADSGYSRTNTYTEDTSQDSVYIVNRSITRPEGRKKQADDFDDELPLPPE</sequence>
<dbReference type="GO" id="GO:0019894">
    <property type="term" value="F:kinesin binding"/>
    <property type="evidence" value="ECO:0007669"/>
    <property type="project" value="TreeGrafter"/>
</dbReference>
<name>A0A9N9R8V7_9NEOP</name>
<dbReference type="PANTHER" id="PTHR44117:SF1">
    <property type="entry name" value="INTRAFLAGELLAR TRANSPORT PROTEIN 88 HOMOLOG"/>
    <property type="match status" value="1"/>
</dbReference>
<reference evidence="3" key="1">
    <citation type="submission" date="2021-12" db="EMBL/GenBank/DDBJ databases">
        <authorList>
            <person name="King R."/>
        </authorList>
    </citation>
    <scope>NUCLEOTIDE SEQUENCE</scope>
</reference>
<reference evidence="3" key="2">
    <citation type="submission" date="2022-10" db="EMBL/GenBank/DDBJ databases">
        <authorList>
            <consortium name="ENA_rothamsted_submissions"/>
            <consortium name="culmorum"/>
            <person name="King R."/>
        </authorList>
    </citation>
    <scope>NUCLEOTIDE SEQUENCE</scope>
</reference>
<dbReference type="GO" id="GO:0005814">
    <property type="term" value="C:centriole"/>
    <property type="evidence" value="ECO:0007669"/>
    <property type="project" value="TreeGrafter"/>
</dbReference>
<dbReference type="GO" id="GO:1905515">
    <property type="term" value="P:non-motile cilium assembly"/>
    <property type="evidence" value="ECO:0007669"/>
    <property type="project" value="TreeGrafter"/>
</dbReference>
<dbReference type="PANTHER" id="PTHR44117">
    <property type="entry name" value="INTRAFLAGELLAR TRANSPORT PROTEIN 88 HOMOLOG"/>
    <property type="match status" value="1"/>
</dbReference>
<dbReference type="SMART" id="SM00028">
    <property type="entry name" value="TPR"/>
    <property type="match status" value="3"/>
</dbReference>
<dbReference type="GO" id="GO:0097730">
    <property type="term" value="C:non-motile cilium"/>
    <property type="evidence" value="ECO:0007669"/>
    <property type="project" value="TreeGrafter"/>
</dbReference>
<dbReference type="EMBL" id="OU893335">
    <property type="protein sequence ID" value="CAG9791902.1"/>
    <property type="molecule type" value="Genomic_DNA"/>
</dbReference>
<evidence type="ECO:0000313" key="4">
    <source>
        <dbReference type="Proteomes" id="UP001153714"/>
    </source>
</evidence>
<feature type="compositionally biased region" description="Low complexity" evidence="2">
    <location>
        <begin position="753"/>
        <end position="764"/>
    </location>
</feature>
<gene>
    <name evidence="3" type="ORF">DIATSA_LOCUS9484</name>
</gene>
<proteinExistence type="predicted"/>
<dbReference type="GO" id="GO:0036064">
    <property type="term" value="C:ciliary basal body"/>
    <property type="evidence" value="ECO:0007669"/>
    <property type="project" value="TreeGrafter"/>
</dbReference>
<evidence type="ECO:0000256" key="2">
    <source>
        <dbReference type="SAM" id="MobiDB-lite"/>
    </source>
</evidence>
<dbReference type="OrthoDB" id="1926212at2759"/>
<dbReference type="PROSITE" id="PS50005">
    <property type="entry name" value="TPR"/>
    <property type="match status" value="1"/>
</dbReference>
<organism evidence="3 4">
    <name type="scientific">Diatraea saccharalis</name>
    <name type="common">sugarcane borer</name>
    <dbReference type="NCBI Taxonomy" id="40085"/>
    <lineage>
        <taxon>Eukaryota</taxon>
        <taxon>Metazoa</taxon>
        <taxon>Ecdysozoa</taxon>
        <taxon>Arthropoda</taxon>
        <taxon>Hexapoda</taxon>
        <taxon>Insecta</taxon>
        <taxon>Pterygota</taxon>
        <taxon>Neoptera</taxon>
        <taxon>Endopterygota</taxon>
        <taxon>Lepidoptera</taxon>
        <taxon>Glossata</taxon>
        <taxon>Ditrysia</taxon>
        <taxon>Pyraloidea</taxon>
        <taxon>Crambidae</taxon>
        <taxon>Crambinae</taxon>
        <taxon>Diatraea</taxon>
    </lineage>
</organism>
<dbReference type="GO" id="GO:0097546">
    <property type="term" value="C:ciliary base"/>
    <property type="evidence" value="ECO:0007669"/>
    <property type="project" value="TreeGrafter"/>
</dbReference>
<dbReference type="AlphaFoldDB" id="A0A9N9R8V7"/>
<protein>
    <recommendedName>
        <fullName evidence="5">Intraflagellar transport protein 88 homolog</fullName>
    </recommendedName>
</protein>
<evidence type="ECO:0000256" key="1">
    <source>
        <dbReference type="PROSITE-ProRule" id="PRU00339"/>
    </source>
</evidence>
<evidence type="ECO:0000313" key="3">
    <source>
        <dbReference type="EMBL" id="CAG9791902.1"/>
    </source>
</evidence>
<dbReference type="Proteomes" id="UP001153714">
    <property type="component" value="Chromosome 4"/>
</dbReference>
<keyword evidence="1" id="KW-0802">TPR repeat</keyword>
<feature type="region of interest" description="Disordered" evidence="2">
    <location>
        <begin position="747"/>
        <end position="867"/>
    </location>
</feature>
<dbReference type="InterPro" id="IPR011990">
    <property type="entry name" value="TPR-like_helical_dom_sf"/>
</dbReference>
<dbReference type="GO" id="GO:0042073">
    <property type="term" value="P:intraciliary transport"/>
    <property type="evidence" value="ECO:0007669"/>
    <property type="project" value="TreeGrafter"/>
</dbReference>
<dbReference type="Gene3D" id="1.25.40.10">
    <property type="entry name" value="Tetratricopeptide repeat domain"/>
    <property type="match status" value="2"/>
</dbReference>
<feature type="compositionally biased region" description="Acidic residues" evidence="2">
    <location>
        <begin position="857"/>
        <end position="867"/>
    </location>
</feature>
<dbReference type="SUPFAM" id="SSF48452">
    <property type="entry name" value="TPR-like"/>
    <property type="match status" value="2"/>
</dbReference>
<dbReference type="InterPro" id="IPR019734">
    <property type="entry name" value="TPR_rpt"/>
</dbReference>
<keyword evidence="4" id="KW-1185">Reference proteome</keyword>
<accession>A0A9N9R8V7</accession>
<evidence type="ECO:0008006" key="5">
    <source>
        <dbReference type="Google" id="ProtNLM"/>
    </source>
</evidence>
<feature type="repeat" description="TPR" evidence="1">
    <location>
        <begin position="232"/>
        <end position="265"/>
    </location>
</feature>
<feature type="compositionally biased region" description="Polar residues" evidence="2">
    <location>
        <begin position="823"/>
        <end position="837"/>
    </location>
</feature>
<feature type="compositionally biased region" description="Basic and acidic residues" evidence="2">
    <location>
        <begin position="846"/>
        <end position="856"/>
    </location>
</feature>
<dbReference type="Pfam" id="PF13424">
    <property type="entry name" value="TPR_12"/>
    <property type="match status" value="1"/>
</dbReference>